<sequence>MSIESFCKDLGRDCEVFSKGLLYGFQYGATEAKKLEYNNDASYEANHGLEGLPKLTDNAIYPATDPTVYIPNEDPHLI</sequence>
<accession>A0A5E4M985</accession>
<gene>
    <name evidence="1" type="ORF">CINCED_3A021366</name>
</gene>
<organism evidence="1 2">
    <name type="scientific">Cinara cedri</name>
    <dbReference type="NCBI Taxonomy" id="506608"/>
    <lineage>
        <taxon>Eukaryota</taxon>
        <taxon>Metazoa</taxon>
        <taxon>Ecdysozoa</taxon>
        <taxon>Arthropoda</taxon>
        <taxon>Hexapoda</taxon>
        <taxon>Insecta</taxon>
        <taxon>Pterygota</taxon>
        <taxon>Neoptera</taxon>
        <taxon>Paraneoptera</taxon>
        <taxon>Hemiptera</taxon>
        <taxon>Sternorrhyncha</taxon>
        <taxon>Aphidomorpha</taxon>
        <taxon>Aphidoidea</taxon>
        <taxon>Aphididae</taxon>
        <taxon>Lachninae</taxon>
        <taxon>Cinara</taxon>
    </lineage>
</organism>
<keyword evidence="2" id="KW-1185">Reference proteome</keyword>
<dbReference type="Proteomes" id="UP000325440">
    <property type="component" value="Unassembled WGS sequence"/>
</dbReference>
<proteinExistence type="predicted"/>
<name>A0A5E4M985_9HEMI</name>
<evidence type="ECO:0000313" key="2">
    <source>
        <dbReference type="Proteomes" id="UP000325440"/>
    </source>
</evidence>
<reference evidence="1 2" key="1">
    <citation type="submission" date="2019-08" db="EMBL/GenBank/DDBJ databases">
        <authorList>
            <person name="Alioto T."/>
            <person name="Alioto T."/>
            <person name="Gomez Garrido J."/>
        </authorList>
    </citation>
    <scope>NUCLEOTIDE SEQUENCE [LARGE SCALE GENOMIC DNA]</scope>
</reference>
<dbReference type="AlphaFoldDB" id="A0A5E4M985"/>
<protein>
    <submittedName>
        <fullName evidence="1">Uncharacterized protein</fullName>
    </submittedName>
</protein>
<dbReference type="EMBL" id="CABPRJ010000107">
    <property type="protein sequence ID" value="VVC27398.1"/>
    <property type="molecule type" value="Genomic_DNA"/>
</dbReference>
<evidence type="ECO:0000313" key="1">
    <source>
        <dbReference type="EMBL" id="VVC27398.1"/>
    </source>
</evidence>